<evidence type="ECO:0008006" key="4">
    <source>
        <dbReference type="Google" id="ProtNLM"/>
    </source>
</evidence>
<proteinExistence type="predicted"/>
<feature type="transmembrane region" description="Helical" evidence="1">
    <location>
        <begin position="12"/>
        <end position="32"/>
    </location>
</feature>
<feature type="transmembrane region" description="Helical" evidence="1">
    <location>
        <begin position="171"/>
        <end position="195"/>
    </location>
</feature>
<protein>
    <recommendedName>
        <fullName evidence="4">Polymer-forming cytoskeletal protein</fullName>
    </recommendedName>
</protein>
<keyword evidence="1" id="KW-0812">Transmembrane</keyword>
<accession>A0A402A4L9</accession>
<keyword evidence="1" id="KW-0472">Membrane</keyword>
<organism evidence="2 3">
    <name type="scientific">Tengunoibacter tsumagoiensis</name>
    <dbReference type="NCBI Taxonomy" id="2014871"/>
    <lineage>
        <taxon>Bacteria</taxon>
        <taxon>Bacillati</taxon>
        <taxon>Chloroflexota</taxon>
        <taxon>Ktedonobacteria</taxon>
        <taxon>Ktedonobacterales</taxon>
        <taxon>Dictyobacteraceae</taxon>
        <taxon>Tengunoibacter</taxon>
    </lineage>
</organism>
<dbReference type="AlphaFoldDB" id="A0A402A4L9"/>
<keyword evidence="3" id="KW-1185">Reference proteome</keyword>
<comment type="caution">
    <text evidence="2">The sequence shown here is derived from an EMBL/GenBank/DDBJ whole genome shotgun (WGS) entry which is preliminary data.</text>
</comment>
<dbReference type="RefSeq" id="WP_126581579.1">
    <property type="nucleotide sequence ID" value="NZ_BIFR01000001.1"/>
</dbReference>
<feature type="transmembrane region" description="Helical" evidence="1">
    <location>
        <begin position="235"/>
        <end position="257"/>
    </location>
</feature>
<name>A0A402A4L9_9CHLR</name>
<sequence>MQKVSQQQKFMLTLPGLLLIAAFIIGGGTVVLSGRTALAAGETHASTDSNACVGWQHKPALGGTTVVKDGEMVCGNVTSFGGNVVIHGVVNGDVVVFNGDVIIDGKVNGNLTLYGGTLSLPKNAHIAGDIHVCGGGWKESDNVHVNGNIFDDCTKSVNALLQSDVGANFRLWSIVTWVVLGVLLTTLLPEHVMLVRTTVQIKLRRSLILGLLSVLLAPVVLAVLIALIVSIPLAIIVALGLITAWALGTVAIGWQIGDMLLRKLAPQQNIRQLQVIIGVTALVLAGSLPYIGWLISLGAGLTGLGAVFLSRFGTRVYSQPRQPLPL</sequence>
<evidence type="ECO:0000256" key="1">
    <source>
        <dbReference type="SAM" id="Phobius"/>
    </source>
</evidence>
<feature type="transmembrane region" description="Helical" evidence="1">
    <location>
        <begin position="207"/>
        <end position="229"/>
    </location>
</feature>
<evidence type="ECO:0000313" key="3">
    <source>
        <dbReference type="Proteomes" id="UP000287352"/>
    </source>
</evidence>
<dbReference type="Proteomes" id="UP000287352">
    <property type="component" value="Unassembled WGS sequence"/>
</dbReference>
<gene>
    <name evidence="2" type="ORF">KTT_39630</name>
</gene>
<keyword evidence="1" id="KW-1133">Transmembrane helix</keyword>
<dbReference type="OrthoDB" id="151039at2"/>
<evidence type="ECO:0000313" key="2">
    <source>
        <dbReference type="EMBL" id="GCE14104.1"/>
    </source>
</evidence>
<reference evidence="3" key="1">
    <citation type="submission" date="2018-12" db="EMBL/GenBank/DDBJ databases">
        <title>Tengunoibacter tsumagoiensis gen. nov., sp. nov., Dictyobacter kobayashii sp. nov., D. alpinus sp. nov., and D. joshuensis sp. nov. and description of Dictyobacteraceae fam. nov. within the order Ktedonobacterales isolated from Tengu-no-mugimeshi.</title>
        <authorList>
            <person name="Wang C.M."/>
            <person name="Zheng Y."/>
            <person name="Sakai Y."/>
            <person name="Toyoda A."/>
            <person name="Minakuchi Y."/>
            <person name="Abe K."/>
            <person name="Yokota A."/>
            <person name="Yabe S."/>
        </authorList>
    </citation>
    <scope>NUCLEOTIDE SEQUENCE [LARGE SCALE GENOMIC DNA]</scope>
    <source>
        <strain evidence="3">Uno3</strain>
    </source>
</reference>
<dbReference type="EMBL" id="BIFR01000001">
    <property type="protein sequence ID" value="GCE14104.1"/>
    <property type="molecule type" value="Genomic_DNA"/>
</dbReference>